<dbReference type="Proteomes" id="UP000224567">
    <property type="component" value="Unassembled WGS sequence"/>
</dbReference>
<proteinExistence type="predicted"/>
<sequence>MAPKKQKSGKAATREEKVNLMGHVIISNNNLVLLFQLEDYCVSIVRRIKEFYLWPADVGELPMYLKHAMDSKDSDLNSSSTPSEGTEDELKAAAQDIASYQVSFLGCSFWVVLSRDGKIFEFQPTNRVAENQWPSKSSVKELNGKKKLVPGKYKH</sequence>
<reference evidence="2" key="2">
    <citation type="journal article" date="2017" name="J. Anim. Genet.">
        <title>Multiple reference genome sequences of hot pepper reveal the massive evolution of plant disease resistance genes by retroduplication.</title>
        <authorList>
            <person name="Kim S."/>
            <person name="Park J."/>
            <person name="Yeom S.-I."/>
            <person name="Kim Y.-M."/>
            <person name="Seo E."/>
            <person name="Kim K.-T."/>
            <person name="Kim M.-S."/>
            <person name="Lee J.M."/>
            <person name="Cheong K."/>
            <person name="Shin H.-S."/>
            <person name="Kim S.-B."/>
            <person name="Han K."/>
            <person name="Lee J."/>
            <person name="Park M."/>
            <person name="Lee H.-A."/>
            <person name="Lee H.-Y."/>
            <person name="Lee Y."/>
            <person name="Oh S."/>
            <person name="Lee J.H."/>
            <person name="Choi E."/>
            <person name="Choi E."/>
            <person name="Lee S.E."/>
            <person name="Jeon J."/>
            <person name="Kim H."/>
            <person name="Choi G."/>
            <person name="Song H."/>
            <person name="Lee J."/>
            <person name="Lee S.-C."/>
            <person name="Kwon J.-K."/>
            <person name="Lee H.-Y."/>
            <person name="Koo N."/>
            <person name="Hong Y."/>
            <person name="Kim R.W."/>
            <person name="Kang W.-H."/>
            <person name="Huh J.H."/>
            <person name="Kang B.-C."/>
            <person name="Yang T.-J."/>
            <person name="Lee Y.-H."/>
            <person name="Bennetzen J.L."/>
            <person name="Choi D."/>
        </authorList>
    </citation>
    <scope>NUCLEOTIDE SEQUENCE [LARGE SCALE GENOMIC DNA]</scope>
    <source>
        <strain evidence="2">cv. PBC81</strain>
    </source>
</reference>
<name>A0A2G2VX67_CAPBA</name>
<protein>
    <submittedName>
        <fullName evidence="1">Uncharacterized protein</fullName>
    </submittedName>
</protein>
<evidence type="ECO:0000313" key="1">
    <source>
        <dbReference type="EMBL" id="PHT37577.1"/>
    </source>
</evidence>
<dbReference type="STRING" id="33114.A0A2G2VX67"/>
<evidence type="ECO:0000313" key="2">
    <source>
        <dbReference type="Proteomes" id="UP000224567"/>
    </source>
</evidence>
<dbReference type="AlphaFoldDB" id="A0A2G2VX67"/>
<dbReference type="EMBL" id="MLFT02000009">
    <property type="protein sequence ID" value="PHT37577.1"/>
    <property type="molecule type" value="Genomic_DNA"/>
</dbReference>
<accession>A0A2G2VX67</accession>
<reference evidence="1 2" key="1">
    <citation type="journal article" date="2017" name="Genome Biol.">
        <title>New reference genome sequences of hot pepper reveal the massive evolution of plant disease-resistance genes by retroduplication.</title>
        <authorList>
            <person name="Kim S."/>
            <person name="Park J."/>
            <person name="Yeom S.I."/>
            <person name="Kim Y.M."/>
            <person name="Seo E."/>
            <person name="Kim K.T."/>
            <person name="Kim M.S."/>
            <person name="Lee J.M."/>
            <person name="Cheong K."/>
            <person name="Shin H.S."/>
            <person name="Kim S.B."/>
            <person name="Han K."/>
            <person name="Lee J."/>
            <person name="Park M."/>
            <person name="Lee H.A."/>
            <person name="Lee H.Y."/>
            <person name="Lee Y."/>
            <person name="Oh S."/>
            <person name="Lee J.H."/>
            <person name="Choi E."/>
            <person name="Choi E."/>
            <person name="Lee S.E."/>
            <person name="Jeon J."/>
            <person name="Kim H."/>
            <person name="Choi G."/>
            <person name="Song H."/>
            <person name="Lee J."/>
            <person name="Lee S.C."/>
            <person name="Kwon J.K."/>
            <person name="Lee H.Y."/>
            <person name="Koo N."/>
            <person name="Hong Y."/>
            <person name="Kim R.W."/>
            <person name="Kang W.H."/>
            <person name="Huh J.H."/>
            <person name="Kang B.C."/>
            <person name="Yang T.J."/>
            <person name="Lee Y.H."/>
            <person name="Bennetzen J.L."/>
            <person name="Choi D."/>
        </authorList>
    </citation>
    <scope>NUCLEOTIDE SEQUENCE [LARGE SCALE GENOMIC DNA]</scope>
    <source>
        <strain evidence="2">cv. PBC81</strain>
    </source>
</reference>
<keyword evidence="2" id="KW-1185">Reference proteome</keyword>
<organism evidence="1 2">
    <name type="scientific">Capsicum baccatum</name>
    <name type="common">Peruvian pepper</name>
    <dbReference type="NCBI Taxonomy" id="33114"/>
    <lineage>
        <taxon>Eukaryota</taxon>
        <taxon>Viridiplantae</taxon>
        <taxon>Streptophyta</taxon>
        <taxon>Embryophyta</taxon>
        <taxon>Tracheophyta</taxon>
        <taxon>Spermatophyta</taxon>
        <taxon>Magnoliopsida</taxon>
        <taxon>eudicotyledons</taxon>
        <taxon>Gunneridae</taxon>
        <taxon>Pentapetalae</taxon>
        <taxon>asterids</taxon>
        <taxon>lamiids</taxon>
        <taxon>Solanales</taxon>
        <taxon>Solanaceae</taxon>
        <taxon>Solanoideae</taxon>
        <taxon>Capsiceae</taxon>
        <taxon>Capsicum</taxon>
    </lineage>
</organism>
<dbReference type="PANTHER" id="PTHR35694">
    <property type="entry name" value="DENEDDYLASE"/>
    <property type="match status" value="1"/>
</dbReference>
<dbReference type="OrthoDB" id="1894747at2759"/>
<gene>
    <name evidence="1" type="ORF">CQW23_21150</name>
</gene>
<comment type="caution">
    <text evidence="1">The sequence shown here is derived from an EMBL/GenBank/DDBJ whole genome shotgun (WGS) entry which is preliminary data.</text>
</comment>
<dbReference type="PANTHER" id="PTHR35694:SF1">
    <property type="entry name" value="DENEDDYLASE"/>
    <property type="match status" value="1"/>
</dbReference>